<organism evidence="1 2">
    <name type="scientific">Rhododendron molle</name>
    <name type="common">Chinese azalea</name>
    <name type="synonym">Azalea mollis</name>
    <dbReference type="NCBI Taxonomy" id="49168"/>
    <lineage>
        <taxon>Eukaryota</taxon>
        <taxon>Viridiplantae</taxon>
        <taxon>Streptophyta</taxon>
        <taxon>Embryophyta</taxon>
        <taxon>Tracheophyta</taxon>
        <taxon>Spermatophyta</taxon>
        <taxon>Magnoliopsida</taxon>
        <taxon>eudicotyledons</taxon>
        <taxon>Gunneridae</taxon>
        <taxon>Pentapetalae</taxon>
        <taxon>asterids</taxon>
        <taxon>Ericales</taxon>
        <taxon>Ericaceae</taxon>
        <taxon>Ericoideae</taxon>
        <taxon>Rhodoreae</taxon>
        <taxon>Rhododendron</taxon>
    </lineage>
</organism>
<gene>
    <name evidence="1" type="ORF">RHMOL_Rhmol04G0278300</name>
</gene>
<keyword evidence="2" id="KW-1185">Reference proteome</keyword>
<accession>A0ACC0P4X7</accession>
<proteinExistence type="predicted"/>
<dbReference type="EMBL" id="CM046391">
    <property type="protein sequence ID" value="KAI8560722.1"/>
    <property type="molecule type" value="Genomic_DNA"/>
</dbReference>
<dbReference type="Proteomes" id="UP001062846">
    <property type="component" value="Chromosome 4"/>
</dbReference>
<comment type="caution">
    <text evidence="1">The sequence shown here is derived from an EMBL/GenBank/DDBJ whole genome shotgun (WGS) entry which is preliminary data.</text>
</comment>
<name>A0ACC0P4X7_RHOML</name>
<evidence type="ECO:0000313" key="2">
    <source>
        <dbReference type="Proteomes" id="UP001062846"/>
    </source>
</evidence>
<evidence type="ECO:0000313" key="1">
    <source>
        <dbReference type="EMBL" id="KAI8560722.1"/>
    </source>
</evidence>
<protein>
    <submittedName>
        <fullName evidence="1">Uncharacterized protein</fullName>
    </submittedName>
</protein>
<sequence length="189" mass="20352">MAPSLKNQSMLLLSLKLAVTFGLCLGVAVAELQRLQHPAGDDGSLRVLVVGDWGRKGTHNQSEVAVQSGGRNRIGVVRVITCRLKFPSGEGIVVGYPITHPDLYVNSGVTVYDVKNVLDYSVYDGGESRTSSFTLLTTAATGSLHPCRSHFSTKATPRPLQTIPRNLECYFVLIATAGEEEDVFFSVVG</sequence>
<reference evidence="1" key="1">
    <citation type="submission" date="2022-02" db="EMBL/GenBank/DDBJ databases">
        <title>Plant Genome Project.</title>
        <authorList>
            <person name="Zhang R.-G."/>
        </authorList>
    </citation>
    <scope>NUCLEOTIDE SEQUENCE</scope>
    <source>
        <strain evidence="1">AT1</strain>
    </source>
</reference>